<dbReference type="AlphaFoldDB" id="A0A6M2E8I2"/>
<dbReference type="Pfam" id="PF16088">
    <property type="entry name" value="BORCS7"/>
    <property type="match status" value="1"/>
</dbReference>
<keyword evidence="5" id="KW-0458">Lysosome</keyword>
<sequence>MSSVLGEARQMERAIERSASSGGGTSAREGTAKSIVADQISQAVQSTSNLLHLMQQSSPSQAKLMKLPKNLLAKASTIKNTGQVLDQMPKVISSLDAHMDSGLQSVPHLRTAIQLLANMESCQLSSLSQAQFSQQVQTPSFLWLRVIPFAMNLSRQVNLQRQLNGLNFHRHSEA</sequence>
<evidence type="ECO:0000313" key="7">
    <source>
        <dbReference type="EMBL" id="NUU81400.1"/>
    </source>
</evidence>
<organism evidence="7">
    <name type="scientific">Populus davidiana</name>
    <dbReference type="NCBI Taxonomy" id="266767"/>
    <lineage>
        <taxon>Eukaryota</taxon>
        <taxon>Viridiplantae</taxon>
        <taxon>Streptophyta</taxon>
        <taxon>Embryophyta</taxon>
        <taxon>Tracheophyta</taxon>
        <taxon>Spermatophyta</taxon>
        <taxon>Magnoliopsida</taxon>
        <taxon>eudicotyledons</taxon>
        <taxon>Gunneridae</taxon>
        <taxon>Pentapetalae</taxon>
        <taxon>rosids</taxon>
        <taxon>fabids</taxon>
        <taxon>Malpighiales</taxon>
        <taxon>Salicaceae</taxon>
        <taxon>Saliceae</taxon>
        <taxon>Populus</taxon>
    </lineage>
</organism>
<evidence type="ECO:0000256" key="5">
    <source>
        <dbReference type="ARBA" id="ARBA00023228"/>
    </source>
</evidence>
<comment type="subcellular location">
    <subcellularLocation>
        <location evidence="1">Lysosome membrane</location>
    </subcellularLocation>
</comment>
<comment type="similarity">
    <text evidence="2">Belongs to the BORCS7 family.</text>
</comment>
<dbReference type="GO" id="GO:0005765">
    <property type="term" value="C:lysosomal membrane"/>
    <property type="evidence" value="ECO:0007669"/>
    <property type="project" value="UniProtKB-SubCell"/>
</dbReference>
<dbReference type="EMBL" id="GILB01001067">
    <property type="protein sequence ID" value="NUU81400.1"/>
    <property type="molecule type" value="Transcribed_RNA"/>
</dbReference>
<accession>A0A6M2E8I2</accession>
<evidence type="ECO:0000256" key="6">
    <source>
        <dbReference type="SAM" id="MobiDB-lite"/>
    </source>
</evidence>
<feature type="region of interest" description="Disordered" evidence="6">
    <location>
        <begin position="1"/>
        <end position="30"/>
    </location>
</feature>
<name>A0A6M2E8I2_9ROSI</name>
<evidence type="ECO:0000256" key="4">
    <source>
        <dbReference type="ARBA" id="ARBA00023136"/>
    </source>
</evidence>
<reference evidence="7" key="1">
    <citation type="submission" date="2020-03" db="EMBL/GenBank/DDBJ databases">
        <authorList>
            <person name="Zhang R."/>
        </authorList>
    </citation>
    <scope>NUCLEOTIDE SEQUENCE</scope>
</reference>
<keyword evidence="4" id="KW-0472">Membrane</keyword>
<evidence type="ECO:0000256" key="2">
    <source>
        <dbReference type="ARBA" id="ARBA00005433"/>
    </source>
</evidence>
<proteinExistence type="inferred from homology"/>
<dbReference type="InterPro" id="IPR032143">
    <property type="entry name" value="BORCS7"/>
</dbReference>
<evidence type="ECO:0000256" key="3">
    <source>
        <dbReference type="ARBA" id="ARBA00022295"/>
    </source>
</evidence>
<protein>
    <recommendedName>
        <fullName evidence="3">BLOC-1-related complex subunit 7</fullName>
    </recommendedName>
</protein>
<evidence type="ECO:0000256" key="1">
    <source>
        <dbReference type="ARBA" id="ARBA00004656"/>
    </source>
</evidence>